<keyword evidence="2" id="KW-1185">Reference proteome</keyword>
<comment type="caution">
    <text evidence="1">The sequence shown here is derived from an EMBL/GenBank/DDBJ whole genome shotgun (WGS) entry which is preliminary data.</text>
</comment>
<protein>
    <recommendedName>
        <fullName evidence="3">MSHA biogenesis protein MshF</fullName>
    </recommendedName>
</protein>
<evidence type="ECO:0008006" key="3">
    <source>
        <dbReference type="Google" id="ProtNLM"/>
    </source>
</evidence>
<gene>
    <name evidence="1" type="ORF">EIZ48_13690</name>
</gene>
<organism evidence="1 2">
    <name type="scientific">Photobacterium alginatilyticum</name>
    <dbReference type="NCBI Taxonomy" id="1775171"/>
    <lineage>
        <taxon>Bacteria</taxon>
        <taxon>Pseudomonadati</taxon>
        <taxon>Pseudomonadota</taxon>
        <taxon>Gammaproteobacteria</taxon>
        <taxon>Vibrionales</taxon>
        <taxon>Vibrionaceae</taxon>
        <taxon>Photobacterium</taxon>
    </lineage>
</organism>
<name>A0ABW9YK80_9GAMM</name>
<evidence type="ECO:0000313" key="2">
    <source>
        <dbReference type="Proteomes" id="UP000738517"/>
    </source>
</evidence>
<reference evidence="1 2" key="1">
    <citation type="journal article" date="2017" name="Int. J. Syst. Evol. Microbiol.">
        <title>Photobacterium alginatilyticum sp. nov., a marine bacterium isolated from bottom seawater.</title>
        <authorList>
            <person name="Wang X."/>
            <person name="Wang Y."/>
            <person name="Yang X."/>
            <person name="Sun H."/>
            <person name="Li B."/>
            <person name="Zhang X.H."/>
        </authorList>
    </citation>
    <scope>NUCLEOTIDE SEQUENCE [LARGE SCALE GENOMIC DNA]</scope>
    <source>
        <strain evidence="1 2">P03D4</strain>
    </source>
</reference>
<dbReference type="EMBL" id="RSEJ01000013">
    <property type="protein sequence ID" value="NBI53628.1"/>
    <property type="molecule type" value="Genomic_DNA"/>
</dbReference>
<accession>A0ABW9YK80</accession>
<evidence type="ECO:0000313" key="1">
    <source>
        <dbReference type="EMBL" id="NBI53628.1"/>
    </source>
</evidence>
<proteinExistence type="predicted"/>
<sequence>MMWLEAFNRRQKRRLQHFIWFCGSGLIVAAMLTKGIEIKQEAEHARLSVLKQTFYKSASALRQQWELEGKPARLEIATIDVEFTPRGWPVVITDGQMDCQKMWDLLASRGGSVSFIQFRSKKELRSGRYNSCYYQISDGNWLELYFKNERIRINGFLTDQASFL</sequence>
<dbReference type="Proteomes" id="UP000738517">
    <property type="component" value="Unassembled WGS sequence"/>
</dbReference>